<feature type="compositionally biased region" description="Basic and acidic residues" evidence="8">
    <location>
        <begin position="56"/>
        <end position="66"/>
    </location>
</feature>
<feature type="region of interest" description="Disordered" evidence="8">
    <location>
        <begin position="211"/>
        <end position="237"/>
    </location>
</feature>
<comment type="pathway">
    <text evidence="7">Lipid metabolism; malonyl-CoA biosynthesis; malonyl-CoA from acetyl-CoA: step 1/1.</text>
</comment>
<dbReference type="PRINTS" id="PR01070">
    <property type="entry name" value="ACCCTRFRASEB"/>
</dbReference>
<dbReference type="PROSITE" id="PS50980">
    <property type="entry name" value="COA_CT_NTER"/>
    <property type="match status" value="1"/>
</dbReference>
<feature type="binding site" evidence="7">
    <location>
        <position position="271"/>
    </location>
    <ligand>
        <name>Zn(2+)</name>
        <dbReference type="ChEBI" id="CHEBI:29105"/>
    </ligand>
</feature>
<evidence type="ECO:0000259" key="9">
    <source>
        <dbReference type="PROSITE" id="PS50980"/>
    </source>
</evidence>
<evidence type="ECO:0000256" key="6">
    <source>
        <dbReference type="ARBA" id="ARBA00022840"/>
    </source>
</evidence>
<dbReference type="GO" id="GO:0016743">
    <property type="term" value="F:carboxyl- or carbamoyltransferase activity"/>
    <property type="evidence" value="ECO:0007669"/>
    <property type="project" value="UniProtKB-UniRule"/>
</dbReference>
<keyword evidence="7" id="KW-0275">Fatty acid biosynthesis</keyword>
<dbReference type="PANTHER" id="PTHR42995">
    <property type="entry name" value="ACETYL-COENZYME A CARBOXYLASE CARBOXYL TRANSFERASE SUBUNIT BETA, CHLOROPLASTIC"/>
    <property type="match status" value="1"/>
</dbReference>
<gene>
    <name evidence="7 10" type="primary">accD</name>
</gene>
<protein>
    <recommendedName>
        <fullName evidence="7">Acetyl-coenzyme A carboxylase carboxyl transferase subunit beta</fullName>
        <shortName evidence="7">ACCase subunit beta</shortName>
        <shortName evidence="7">Acetyl-CoA carboxylase carboxyltransferase subunit beta</shortName>
        <ecNumber evidence="7">2.1.3.15</ecNumber>
    </recommendedName>
</protein>
<dbReference type="SUPFAM" id="SSF52096">
    <property type="entry name" value="ClpP/crotonase"/>
    <property type="match status" value="1"/>
</dbReference>
<dbReference type="PANTHER" id="PTHR42995:SF5">
    <property type="entry name" value="ACETYL-COENZYME A CARBOXYLASE CARBOXYL TRANSFERASE SUBUNIT BETA, CHLOROPLASTIC"/>
    <property type="match status" value="1"/>
</dbReference>
<dbReference type="InterPro" id="IPR034733">
    <property type="entry name" value="AcCoA_carboxyl_beta"/>
</dbReference>
<keyword evidence="4 7" id="KW-0863">Zinc-finger</keyword>
<comment type="catalytic activity">
    <reaction evidence="7">
        <text>N(6)-carboxybiotinyl-L-lysyl-[protein] + acetyl-CoA = N(6)-biotinyl-L-lysyl-[protein] + malonyl-CoA</text>
        <dbReference type="Rhea" id="RHEA:54728"/>
        <dbReference type="Rhea" id="RHEA-COMP:10505"/>
        <dbReference type="Rhea" id="RHEA-COMP:10506"/>
        <dbReference type="ChEBI" id="CHEBI:57288"/>
        <dbReference type="ChEBI" id="CHEBI:57384"/>
        <dbReference type="ChEBI" id="CHEBI:83144"/>
        <dbReference type="ChEBI" id="CHEBI:83145"/>
        <dbReference type="EC" id="2.1.3.15"/>
    </reaction>
</comment>
<feature type="binding site" evidence="7">
    <location>
        <position position="274"/>
    </location>
    <ligand>
        <name>Zn(2+)</name>
        <dbReference type="ChEBI" id="CHEBI:29105"/>
    </ligand>
</feature>
<dbReference type="Gene3D" id="3.90.226.10">
    <property type="entry name" value="2-enoyl-CoA Hydratase, Chain A, domain 1"/>
    <property type="match status" value="1"/>
</dbReference>
<feature type="binding site" evidence="7">
    <location>
        <position position="252"/>
    </location>
    <ligand>
        <name>Zn(2+)</name>
        <dbReference type="ChEBI" id="CHEBI:29105"/>
    </ligand>
</feature>
<dbReference type="GO" id="GO:0003989">
    <property type="term" value="F:acetyl-CoA carboxylase activity"/>
    <property type="evidence" value="ECO:0007669"/>
    <property type="project" value="InterPro"/>
</dbReference>
<evidence type="ECO:0000256" key="8">
    <source>
        <dbReference type="SAM" id="MobiDB-lite"/>
    </source>
</evidence>
<keyword evidence="3 7" id="KW-0547">Nucleotide-binding</keyword>
<dbReference type="NCBIfam" id="TIGR00515">
    <property type="entry name" value="accD"/>
    <property type="match status" value="1"/>
</dbReference>
<feature type="binding site" evidence="7">
    <location>
        <position position="255"/>
    </location>
    <ligand>
        <name>Zn(2+)</name>
        <dbReference type="ChEBI" id="CHEBI:29105"/>
    </ligand>
</feature>
<dbReference type="EMBL" id="MF179497">
    <property type="protein sequence ID" value="ASM46414.1"/>
    <property type="molecule type" value="Genomic_DNA"/>
</dbReference>
<organism evidence="10">
    <name type="scientific">Anneslea fragrans</name>
    <dbReference type="NCBI Taxonomy" id="182331"/>
    <lineage>
        <taxon>Eukaryota</taxon>
        <taxon>Viridiplantae</taxon>
        <taxon>Streptophyta</taxon>
        <taxon>Embryophyta</taxon>
        <taxon>Tracheophyta</taxon>
        <taxon>Spermatophyta</taxon>
        <taxon>Magnoliopsida</taxon>
        <taxon>eudicotyledons</taxon>
        <taxon>Gunneridae</taxon>
        <taxon>Pentapetalae</taxon>
        <taxon>asterids</taxon>
        <taxon>Ericales</taxon>
        <taxon>Pentaphylacaceae</taxon>
        <taxon>Anneslea</taxon>
    </lineage>
</organism>
<feature type="domain" description="CoA carboxyltransferase N-terminal" evidence="9">
    <location>
        <begin position="248"/>
        <end position="515"/>
    </location>
</feature>
<comment type="subunit">
    <text evidence="7">Acetyl-CoA carboxylase is a heterohexamer composed of biotin carboxyl carrier protein (AccB), biotin carboxylase (AccC) and two subunits each of ACCase subunit alpha (AccA) and ACCase subunit beta (AccD).</text>
</comment>
<feature type="compositionally biased region" description="Low complexity" evidence="8">
    <location>
        <begin position="68"/>
        <end position="77"/>
    </location>
</feature>
<dbReference type="RefSeq" id="YP_009419673.1">
    <property type="nucleotide sequence ID" value="NC_035709.1"/>
</dbReference>
<comment type="cofactor">
    <cofactor evidence="7">
        <name>Zn(2+)</name>
        <dbReference type="ChEBI" id="CHEBI:29105"/>
    </cofactor>
    <text evidence="7">Binds 1 zinc ion per subunit.</text>
</comment>
<dbReference type="GO" id="GO:0005524">
    <property type="term" value="F:ATP binding"/>
    <property type="evidence" value="ECO:0007669"/>
    <property type="project" value="UniProtKB-KW"/>
</dbReference>
<dbReference type="GO" id="GO:2001295">
    <property type="term" value="P:malonyl-CoA biosynthetic process"/>
    <property type="evidence" value="ECO:0007669"/>
    <property type="project" value="UniProtKB-UniRule"/>
</dbReference>
<reference evidence="10" key="1">
    <citation type="journal article" date="2017" name="New Phytol.">
        <title>Insights into the historical assembly of East Asian subtropical evergreen broadleaved forests revealed by the temporal history of the tea family.</title>
        <authorList>
            <person name="Yu X.Q."/>
            <person name="Gao L.M."/>
            <person name="Soltis D.E."/>
            <person name="Soltis P.S."/>
            <person name="Yang J.B."/>
            <person name="Fang L."/>
            <person name="Yang S.X."/>
            <person name="Li D.Z."/>
        </authorList>
    </citation>
    <scope>NUCLEOTIDE SEQUENCE</scope>
</reference>
<feature type="zinc finger region" description="C4-type" evidence="7">
    <location>
        <begin position="252"/>
        <end position="274"/>
    </location>
</feature>
<evidence type="ECO:0000256" key="5">
    <source>
        <dbReference type="ARBA" id="ARBA00022833"/>
    </source>
</evidence>
<reference evidence="10" key="2">
    <citation type="submission" date="2017-05" db="EMBL/GenBank/DDBJ databases">
        <authorList>
            <person name="Song R."/>
            <person name="Chenine A.L."/>
            <person name="Ruprecht R.M."/>
        </authorList>
    </citation>
    <scope>NUCLEOTIDE SEQUENCE</scope>
</reference>
<keyword evidence="7" id="KW-0479">Metal-binding</keyword>
<dbReference type="InterPro" id="IPR000438">
    <property type="entry name" value="Acetyl_CoA_COase_Trfase_b_su"/>
</dbReference>
<feature type="compositionally biased region" description="Low complexity" evidence="8">
    <location>
        <begin position="211"/>
        <end position="228"/>
    </location>
</feature>
<accession>A0A221HYK6</accession>
<dbReference type="UniPathway" id="UPA00655">
    <property type="reaction ID" value="UER00711"/>
</dbReference>
<keyword evidence="7" id="KW-0276">Fatty acid metabolism</keyword>
<keyword evidence="7" id="KW-0443">Lipid metabolism</keyword>
<proteinExistence type="inferred from homology"/>
<dbReference type="Pfam" id="PF01039">
    <property type="entry name" value="Carboxyl_trans"/>
    <property type="match status" value="1"/>
</dbReference>
<evidence type="ECO:0000256" key="2">
    <source>
        <dbReference type="ARBA" id="ARBA00022679"/>
    </source>
</evidence>
<sequence length="515" mass="58263">MTIHLLYFHANRGQENSMEKWRFNSMLSKKELEHRCGLSKSMDSLGPIENTSQSEDPNRNDRDKNIHSWSNSDSSSYSNVDHLFGVKDIRNFISDDTFLVRDSNGYNYSIYFDIENEIFEINNDPSPSFLSELESSFYSCRNSAYLNNGSKSDDPYYDRYMYDTQYSWNNHINSCIDSYLHSQIRIDTYTVSVSDNSSDSYIYSSICGESVNSSESESSSIRTSTNGSDLTIRESSNDPDVTQKYKHLWVQCENCYGLNYKKFLKSKMNICEQCGYHLKMTSSDRIELLIDPGTWDPMDEDMVSLDPIEFHSEEEPYKDRIDSYQKKTGLTEAVQTGIGQLNGIPVAIGVMDFQFMGGSMGSVVGEKITRLVEYATKKFLPLIIVCASGGARMQEGSLSLMQMAKISSALYDYQSNKKLFYVSILTSPTTGGVTASFGMLGDIIIAEPNAYIAFAGKRVIEQTLNKTVPEGSQAAEYLFQKGLFDLIVPRNPLKSVLSELFQLHAFFPLNQNSIK</sequence>
<evidence type="ECO:0000313" key="10">
    <source>
        <dbReference type="EMBL" id="ASM46414.1"/>
    </source>
</evidence>
<dbReference type="HAMAP" id="MF_01395">
    <property type="entry name" value="AcetylCoA_CT_beta"/>
    <property type="match status" value="1"/>
</dbReference>
<feature type="region of interest" description="Disordered" evidence="8">
    <location>
        <begin position="40"/>
        <end position="77"/>
    </location>
</feature>
<keyword evidence="2 7" id="KW-0808">Transferase</keyword>
<dbReference type="InterPro" id="IPR029045">
    <property type="entry name" value="ClpP/crotonase-like_dom_sf"/>
</dbReference>
<evidence type="ECO:0000256" key="4">
    <source>
        <dbReference type="ARBA" id="ARBA00022771"/>
    </source>
</evidence>
<keyword evidence="10" id="KW-0934">Plastid</keyword>
<evidence type="ECO:0000256" key="3">
    <source>
        <dbReference type="ARBA" id="ARBA00022741"/>
    </source>
</evidence>
<dbReference type="GeneID" id="33909182"/>
<dbReference type="GO" id="GO:0006633">
    <property type="term" value="P:fatty acid biosynthetic process"/>
    <property type="evidence" value="ECO:0007669"/>
    <property type="project" value="UniProtKB-KW"/>
</dbReference>
<keyword evidence="5 7" id="KW-0862">Zinc</keyword>
<keyword evidence="7" id="KW-0444">Lipid biosynthesis</keyword>
<comment type="function">
    <text evidence="7">Component of the acetyl coenzyme A carboxylase (ACC) complex. Biotin carboxylase (BC) catalyzes the carboxylation of biotin on its carrier protein (BCCP) and then the CO(2) group is transferred by the transcarboxylase to acetyl-CoA to form malonyl-CoA.</text>
</comment>
<dbReference type="EC" id="2.1.3.15" evidence="7"/>
<comment type="similarity">
    <text evidence="7">Belongs to the AccD/PCCB family.</text>
</comment>
<evidence type="ECO:0000256" key="7">
    <source>
        <dbReference type="HAMAP-Rule" id="MF_01395"/>
    </source>
</evidence>
<dbReference type="InterPro" id="IPR011762">
    <property type="entry name" value="COA_CT_N"/>
</dbReference>
<dbReference type="GO" id="GO:0008270">
    <property type="term" value="F:zinc ion binding"/>
    <property type="evidence" value="ECO:0007669"/>
    <property type="project" value="UniProtKB-UniRule"/>
</dbReference>
<dbReference type="GO" id="GO:0009317">
    <property type="term" value="C:acetyl-CoA carboxylase complex"/>
    <property type="evidence" value="ECO:0007669"/>
    <property type="project" value="InterPro"/>
</dbReference>
<keyword evidence="6 7" id="KW-0067">ATP-binding</keyword>
<geneLocation type="plastid" evidence="10"/>
<comment type="subunit">
    <text evidence="1">Acetyl-CoA carboxylase is a heterohexamer composed of biotin carboxyl carrier protein, biotin carboxylase and 2 subunits each of ACCase subunit alpha and ACCase plastid-coded subunit beta (accD).</text>
</comment>
<name>A0A221HYK6_9ERIC</name>
<evidence type="ECO:0000256" key="1">
    <source>
        <dbReference type="ARBA" id="ARBA00011842"/>
    </source>
</evidence>
<dbReference type="AlphaFoldDB" id="A0A221HYK6"/>